<dbReference type="AlphaFoldDB" id="A0A0F9Z7P9"/>
<dbReference type="RefSeq" id="XP_024329691.1">
    <property type="nucleotide sequence ID" value="XM_024474192.1"/>
</dbReference>
<keyword evidence="2" id="KW-1185">Reference proteome</keyword>
<proteinExistence type="predicted"/>
<dbReference type="Proteomes" id="UP000034350">
    <property type="component" value="Unassembled WGS sequence"/>
</dbReference>
<evidence type="ECO:0000313" key="1">
    <source>
        <dbReference type="EMBL" id="KKO73949.1"/>
    </source>
</evidence>
<protein>
    <submittedName>
        <fullName evidence="1">Uncharacterized protein</fullName>
    </submittedName>
</protein>
<accession>A0A0F9Z7P9</accession>
<gene>
    <name evidence="1" type="ORF">AAJ76_1650004767</name>
</gene>
<dbReference type="EMBL" id="JPQZ01000165">
    <property type="protein sequence ID" value="KKO73949.1"/>
    <property type="molecule type" value="Genomic_DNA"/>
</dbReference>
<reference evidence="1 2" key="1">
    <citation type="journal article" date="2015" name="Environ. Microbiol.">
        <title>Genome analyses suggest the presence of polyploidy and recent human-driven expansions in eight global populations of the honeybee pathogen Nosema ceranae.</title>
        <authorList>
            <person name="Pelin A."/>
            <person name="Selman M."/>
            <person name="Aris-Brosou S."/>
            <person name="Farinelli L."/>
            <person name="Corradi N."/>
        </authorList>
    </citation>
    <scope>NUCLEOTIDE SEQUENCE [LARGE SCALE GENOMIC DNA]</scope>
    <source>
        <strain evidence="1 2">PA08 1199</strain>
    </source>
</reference>
<name>A0A0F9Z7P9_9MICR</name>
<dbReference type="VEuPathDB" id="MicrosporidiaDB:AAJ76_1650004767"/>
<dbReference type="GeneID" id="36319102"/>
<evidence type="ECO:0000313" key="2">
    <source>
        <dbReference type="Proteomes" id="UP000034350"/>
    </source>
</evidence>
<dbReference type="OrthoDB" id="10562317at2759"/>
<comment type="caution">
    <text evidence="1">The sequence shown here is derived from an EMBL/GenBank/DDBJ whole genome shotgun (WGS) entry which is preliminary data.</text>
</comment>
<sequence>MSVVKEIEEFQKLIKEDISLDCELNDLDDYDKLLKNWDKYRDLQSQFLEPAPTDEFLNLRKSMNKICMPNLELENNKLDEAIKNISYDHPYSDLSCINNKE</sequence>
<organism evidence="1 2">
    <name type="scientific">Vairimorpha ceranae</name>
    <dbReference type="NCBI Taxonomy" id="40302"/>
    <lineage>
        <taxon>Eukaryota</taxon>
        <taxon>Fungi</taxon>
        <taxon>Fungi incertae sedis</taxon>
        <taxon>Microsporidia</taxon>
        <taxon>Nosematidae</taxon>
        <taxon>Vairimorpha</taxon>
    </lineage>
</organism>